<protein>
    <recommendedName>
        <fullName evidence="3">RxLR effector protein</fullName>
    </recommendedName>
</protein>
<evidence type="ECO:0008006" key="3">
    <source>
        <dbReference type="Google" id="ProtNLM"/>
    </source>
</evidence>
<dbReference type="Proteomes" id="UP001632037">
    <property type="component" value="Unassembled WGS sequence"/>
</dbReference>
<accession>A0ABD3FSQ6</accession>
<gene>
    <name evidence="1" type="ORF">V7S43_006035</name>
</gene>
<name>A0ABD3FSQ6_9STRA</name>
<sequence>MRVGYVVVAASAACIANSAIVSAAPEDVNNSPKRNLRTQSVLEWPKELEEFVHHHHHIREVFTRWCLEDHEPNDGLKETRGERNPTMEAAYIKVMKAKGLHSRKLAIAECNV</sequence>
<evidence type="ECO:0000313" key="1">
    <source>
        <dbReference type="EMBL" id="KAL3668740.1"/>
    </source>
</evidence>
<reference evidence="1 2" key="1">
    <citation type="submission" date="2024-09" db="EMBL/GenBank/DDBJ databases">
        <title>Genome sequencing and assembly of Phytophthora oleae, isolate VK10A, causative agent of rot of olive drupes.</title>
        <authorList>
            <person name="Conti Taguali S."/>
            <person name="Riolo M."/>
            <person name="La Spada F."/>
            <person name="Cacciola S.O."/>
            <person name="Dionisio G."/>
        </authorList>
    </citation>
    <scope>NUCLEOTIDE SEQUENCE [LARGE SCALE GENOMIC DNA]</scope>
    <source>
        <strain evidence="1 2">VK10A</strain>
    </source>
</reference>
<dbReference type="EMBL" id="JBIMZQ010000010">
    <property type="protein sequence ID" value="KAL3668740.1"/>
    <property type="molecule type" value="Genomic_DNA"/>
</dbReference>
<organism evidence="1 2">
    <name type="scientific">Phytophthora oleae</name>
    <dbReference type="NCBI Taxonomy" id="2107226"/>
    <lineage>
        <taxon>Eukaryota</taxon>
        <taxon>Sar</taxon>
        <taxon>Stramenopiles</taxon>
        <taxon>Oomycota</taxon>
        <taxon>Peronosporomycetes</taxon>
        <taxon>Peronosporales</taxon>
        <taxon>Peronosporaceae</taxon>
        <taxon>Phytophthora</taxon>
    </lineage>
</organism>
<comment type="caution">
    <text evidence="1">The sequence shown here is derived from an EMBL/GenBank/DDBJ whole genome shotgun (WGS) entry which is preliminary data.</text>
</comment>
<keyword evidence="2" id="KW-1185">Reference proteome</keyword>
<proteinExistence type="predicted"/>
<dbReference type="AlphaFoldDB" id="A0ABD3FSQ6"/>
<evidence type="ECO:0000313" key="2">
    <source>
        <dbReference type="Proteomes" id="UP001632037"/>
    </source>
</evidence>